<feature type="coiled-coil region" evidence="2">
    <location>
        <begin position="46"/>
        <end position="87"/>
    </location>
</feature>
<dbReference type="AlphaFoldDB" id="A0AAV4LI81"/>
<dbReference type="Proteomes" id="UP001057291">
    <property type="component" value="Unassembled WGS sequence"/>
</dbReference>
<organism evidence="4 5">
    <name type="scientific">Collibacillus ludicampi</name>
    <dbReference type="NCBI Taxonomy" id="2771369"/>
    <lineage>
        <taxon>Bacteria</taxon>
        <taxon>Bacillati</taxon>
        <taxon>Bacillota</taxon>
        <taxon>Bacilli</taxon>
        <taxon>Bacillales</taxon>
        <taxon>Alicyclobacillaceae</taxon>
        <taxon>Collibacillus</taxon>
    </lineage>
</organism>
<keyword evidence="2" id="KW-0175">Coiled coil</keyword>
<keyword evidence="5" id="KW-1185">Reference proteome</keyword>
<proteinExistence type="inferred from homology"/>
<keyword evidence="3" id="KW-0812">Transmembrane</keyword>
<dbReference type="Gene3D" id="3.30.70.1880">
    <property type="entry name" value="Protein of unknown function DUF881"/>
    <property type="match status" value="1"/>
</dbReference>
<reference evidence="4" key="1">
    <citation type="journal article" date="2023" name="Int. J. Syst. Evol. Microbiol.">
        <title>Collibacillus ludicampi gen. nov., sp. nov., a new soil bacterium of the family Alicyclobacillaceae.</title>
        <authorList>
            <person name="Jojima T."/>
            <person name="Ioku Y."/>
            <person name="Fukuta Y."/>
            <person name="Shirasaka N."/>
            <person name="Matsumura Y."/>
            <person name="Mori M."/>
        </authorList>
    </citation>
    <scope>NUCLEOTIDE SEQUENCE</scope>
    <source>
        <strain evidence="4">TP075</strain>
    </source>
</reference>
<dbReference type="RefSeq" id="WP_282200429.1">
    <property type="nucleotide sequence ID" value="NZ_BOQE01000001.1"/>
</dbReference>
<dbReference type="PANTHER" id="PTHR37313:SF2">
    <property type="entry name" value="UPF0749 PROTEIN YLXX"/>
    <property type="match status" value="1"/>
</dbReference>
<evidence type="ECO:0008006" key="6">
    <source>
        <dbReference type="Google" id="ProtNLM"/>
    </source>
</evidence>
<dbReference type="PANTHER" id="PTHR37313">
    <property type="entry name" value="UPF0749 PROTEIN RV1825"/>
    <property type="match status" value="1"/>
</dbReference>
<dbReference type="InterPro" id="IPR010273">
    <property type="entry name" value="DUF881"/>
</dbReference>
<comment type="caution">
    <text evidence="4">The sequence shown here is derived from an EMBL/GenBank/DDBJ whole genome shotgun (WGS) entry which is preliminary data.</text>
</comment>
<accession>A0AAV4LI81</accession>
<feature type="transmembrane region" description="Helical" evidence="3">
    <location>
        <begin position="6"/>
        <end position="25"/>
    </location>
</feature>
<gene>
    <name evidence="4" type="ORF">DNHGIG_30050</name>
</gene>
<keyword evidence="3" id="KW-1133">Transmembrane helix</keyword>
<evidence type="ECO:0000256" key="1">
    <source>
        <dbReference type="ARBA" id="ARBA00009108"/>
    </source>
</evidence>
<evidence type="ECO:0000313" key="4">
    <source>
        <dbReference type="EMBL" id="GIM47456.1"/>
    </source>
</evidence>
<name>A0AAV4LI81_9BACL</name>
<sequence length="248" mass="27229">MPSARARSTVILTIISMVFGFMLAIQYRVTQQTSSSVEILSSNQNTKQTLEELKVIQDTNKQLETKLSELEQQIVQYEKQSGAMNENLRKELENARILAATVPVQGPGIQLTISDSDMNRVPNSGDPEKEIPRIIHDVDINRVVNELFLAGAEAVAVNGIRVATTRSIVCIGPVVKVNDQTTTVPVKIEAIGNPQQLITALTMRAGVLDYLRGPDRQLTVVPPKEVPLLKLPAYTGDFNRLSKNEDGG</sequence>
<evidence type="ECO:0000256" key="2">
    <source>
        <dbReference type="SAM" id="Coils"/>
    </source>
</evidence>
<comment type="similarity">
    <text evidence="1">Belongs to the UPF0749 family.</text>
</comment>
<evidence type="ECO:0000313" key="5">
    <source>
        <dbReference type="Proteomes" id="UP001057291"/>
    </source>
</evidence>
<keyword evidence="3" id="KW-0472">Membrane</keyword>
<protein>
    <recommendedName>
        <fullName evidence="6">DUF881 domain-containing protein</fullName>
    </recommendedName>
</protein>
<dbReference type="EMBL" id="BOQE01000001">
    <property type="protein sequence ID" value="GIM47456.1"/>
    <property type="molecule type" value="Genomic_DNA"/>
</dbReference>
<dbReference type="Pfam" id="PF05949">
    <property type="entry name" value="DUF881"/>
    <property type="match status" value="1"/>
</dbReference>
<evidence type="ECO:0000256" key="3">
    <source>
        <dbReference type="SAM" id="Phobius"/>
    </source>
</evidence>